<dbReference type="Gene3D" id="3.40.309.10">
    <property type="entry name" value="Aldehyde Dehydrogenase, Chain A, domain 2"/>
    <property type="match status" value="1"/>
</dbReference>
<feature type="active site" evidence="5">
    <location>
        <position position="236"/>
    </location>
</feature>
<reference evidence="10" key="1">
    <citation type="journal article" date="2023" name="bioRxiv">
        <title>Complete genome of the Medicago anthracnose fungus, Colletotrichum destructivum, reveals a mini-chromosome-like region within a core chromosome.</title>
        <authorList>
            <person name="Lapalu N."/>
            <person name="Simon A."/>
            <person name="Lu A."/>
            <person name="Plaumann P.-L."/>
            <person name="Amselem J."/>
            <person name="Pigne S."/>
            <person name="Auger A."/>
            <person name="Koch C."/>
            <person name="Dallery J.-F."/>
            <person name="O'Connell R.J."/>
        </authorList>
    </citation>
    <scope>NUCLEOTIDE SEQUENCE [LARGE SCALE GENOMIC DNA]</scope>
    <source>
        <strain evidence="10">CBS 520.97</strain>
    </source>
</reference>
<dbReference type="InterPro" id="IPR015590">
    <property type="entry name" value="Aldehyde_DH_dom"/>
</dbReference>
<dbReference type="InterPro" id="IPR016163">
    <property type="entry name" value="Ald_DH_C"/>
</dbReference>
<evidence type="ECO:0000256" key="2">
    <source>
        <dbReference type="ARBA" id="ARBA00023002"/>
    </source>
</evidence>
<keyword evidence="7" id="KW-0472">Membrane</keyword>
<feature type="domain" description="Aldehyde dehydrogenase" evidence="8">
    <location>
        <begin position="4"/>
        <end position="463"/>
    </location>
</feature>
<evidence type="ECO:0000256" key="1">
    <source>
        <dbReference type="ARBA" id="ARBA00009986"/>
    </source>
</evidence>
<dbReference type="GO" id="GO:0004029">
    <property type="term" value="F:aldehyde dehydrogenase (NAD+) activity"/>
    <property type="evidence" value="ECO:0007669"/>
    <property type="project" value="UniProtKB-EC"/>
</dbReference>
<evidence type="ECO:0000313" key="9">
    <source>
        <dbReference type="EMBL" id="WQF76363.1"/>
    </source>
</evidence>
<dbReference type="InterPro" id="IPR029510">
    <property type="entry name" value="Ald_DH_CS_GLU"/>
</dbReference>
<dbReference type="Pfam" id="PF00171">
    <property type="entry name" value="Aldedh"/>
    <property type="match status" value="1"/>
</dbReference>
<evidence type="ECO:0000313" key="10">
    <source>
        <dbReference type="Proteomes" id="UP001322277"/>
    </source>
</evidence>
<dbReference type="Gene3D" id="3.40.605.10">
    <property type="entry name" value="Aldehyde Dehydrogenase, Chain A, domain 1"/>
    <property type="match status" value="1"/>
</dbReference>
<dbReference type="Proteomes" id="UP001322277">
    <property type="component" value="Chromosome 1"/>
</dbReference>
<accession>A0AAX4HZV3</accession>
<dbReference type="RefSeq" id="XP_062773587.1">
    <property type="nucleotide sequence ID" value="XM_062917536.1"/>
</dbReference>
<keyword evidence="10" id="KW-1185">Reference proteome</keyword>
<name>A0AAX4HZV3_9PEZI</name>
<protein>
    <recommendedName>
        <fullName evidence="3">aldehyde dehydrogenase (NAD(+))</fullName>
        <ecNumber evidence="3">1.2.1.3</ecNumber>
    </recommendedName>
</protein>
<dbReference type="AlphaFoldDB" id="A0AAX4HZV3"/>
<dbReference type="GeneID" id="87937880"/>
<keyword evidence="7" id="KW-1133">Transmembrane helix</keyword>
<dbReference type="EC" id="1.2.1.3" evidence="3"/>
<organism evidence="9 10">
    <name type="scientific">Colletotrichum destructivum</name>
    <dbReference type="NCBI Taxonomy" id="34406"/>
    <lineage>
        <taxon>Eukaryota</taxon>
        <taxon>Fungi</taxon>
        <taxon>Dikarya</taxon>
        <taxon>Ascomycota</taxon>
        <taxon>Pezizomycotina</taxon>
        <taxon>Sordariomycetes</taxon>
        <taxon>Hypocreomycetidae</taxon>
        <taxon>Glomerellales</taxon>
        <taxon>Glomerellaceae</taxon>
        <taxon>Colletotrichum</taxon>
        <taxon>Colletotrichum destructivum species complex</taxon>
    </lineage>
</organism>
<dbReference type="FunFam" id="3.40.309.10:FF:000009">
    <property type="entry name" value="Aldehyde dehydrogenase A"/>
    <property type="match status" value="1"/>
</dbReference>
<evidence type="ECO:0000256" key="6">
    <source>
        <dbReference type="RuleBase" id="RU003345"/>
    </source>
</evidence>
<evidence type="ECO:0000256" key="3">
    <source>
        <dbReference type="ARBA" id="ARBA00024226"/>
    </source>
</evidence>
<evidence type="ECO:0000256" key="4">
    <source>
        <dbReference type="ARBA" id="ARBA00049194"/>
    </source>
</evidence>
<gene>
    <name evidence="9" type="ORF">CDEST_01377</name>
</gene>
<evidence type="ECO:0000259" key="8">
    <source>
        <dbReference type="Pfam" id="PF00171"/>
    </source>
</evidence>
<dbReference type="SUPFAM" id="SSF53720">
    <property type="entry name" value="ALDH-like"/>
    <property type="match status" value="1"/>
</dbReference>
<comment type="catalytic activity">
    <reaction evidence="4">
        <text>an aldehyde + NAD(+) + H2O = a carboxylate + NADH + 2 H(+)</text>
        <dbReference type="Rhea" id="RHEA:16185"/>
        <dbReference type="ChEBI" id="CHEBI:15377"/>
        <dbReference type="ChEBI" id="CHEBI:15378"/>
        <dbReference type="ChEBI" id="CHEBI:17478"/>
        <dbReference type="ChEBI" id="CHEBI:29067"/>
        <dbReference type="ChEBI" id="CHEBI:57540"/>
        <dbReference type="ChEBI" id="CHEBI:57945"/>
        <dbReference type="EC" id="1.2.1.3"/>
    </reaction>
</comment>
<feature type="transmembrane region" description="Helical" evidence="7">
    <location>
        <begin position="129"/>
        <end position="151"/>
    </location>
</feature>
<dbReference type="InterPro" id="IPR016162">
    <property type="entry name" value="Ald_DH_N"/>
</dbReference>
<dbReference type="CDD" id="cd07102">
    <property type="entry name" value="ALDH_EDX86601"/>
    <property type="match status" value="1"/>
</dbReference>
<keyword evidence="7" id="KW-0812">Transmembrane</keyword>
<proteinExistence type="inferred from homology"/>
<dbReference type="InterPro" id="IPR016161">
    <property type="entry name" value="Ald_DH/histidinol_DH"/>
</dbReference>
<keyword evidence="2 6" id="KW-0560">Oxidoreductase</keyword>
<evidence type="ECO:0000256" key="5">
    <source>
        <dbReference type="PROSITE-ProRule" id="PRU10007"/>
    </source>
</evidence>
<evidence type="ECO:0000256" key="7">
    <source>
        <dbReference type="SAM" id="Phobius"/>
    </source>
</evidence>
<dbReference type="PANTHER" id="PTHR11699">
    <property type="entry name" value="ALDEHYDE DEHYDROGENASE-RELATED"/>
    <property type="match status" value="1"/>
</dbReference>
<dbReference type="KEGG" id="cdet:87937880"/>
<comment type="similarity">
    <text evidence="1 6">Belongs to the aldehyde dehydrogenase family.</text>
</comment>
<dbReference type="EMBL" id="CP137305">
    <property type="protein sequence ID" value="WQF76363.1"/>
    <property type="molecule type" value="Genomic_DNA"/>
</dbReference>
<sequence length="471" mass="51433">MSSTVIRTISPSTNRVVCEVPNTSLAEAREIVVSSTEAFLSWRNLPLNKRRDIVARGLALIQDKKMELGRELTEQMGRPIAFSHKEIETMQKRADYLLETAKLALADIPGHIQEDGFQRWMQKVPLGPVLVSFAWNFPYLIIVNALVPALLAGNTVILKPSPQTPLVATRIQEIFSEAGLPTNVLQVVQSGDVQMLRELVQIPGIRGVSFTGSTKAGDAVREAAAQRETPVPLNLELGGNDPAYVRPDADLAYTAAQLVDGAIFNAGQSCCAVERIYVHADVHDAFVRELQRELETYRLGDPLDQTTNVGPVISKAALDVINSHIEDALSKGAINATPANPTFATLPATSGNYIAPSLLTNTNHNMIIMQEETFGPVIPVAKVSSDDEAVLRMNESEYGLTASVWTKDTARGSELIALLDAGTVFVNRCDYPNPDLAWTGWKKSGLGCTLGPRAFDFFTKLRSFHIKESQK</sequence>
<dbReference type="PROSITE" id="PS00687">
    <property type="entry name" value="ALDEHYDE_DEHYDR_GLU"/>
    <property type="match status" value="1"/>
</dbReference>